<dbReference type="Gene3D" id="3.50.50.60">
    <property type="entry name" value="FAD/NAD(P)-binding domain"/>
    <property type="match status" value="1"/>
</dbReference>
<organism evidence="2 3">
    <name type="scientific">Kazachstania africana (strain ATCC 22294 / BCRC 22015 / CBS 2517 / CECT 1963 / NBRC 1671 / NRRL Y-8276)</name>
    <name type="common">Yeast</name>
    <name type="synonym">Kluyveromyces africanus</name>
    <dbReference type="NCBI Taxonomy" id="1071382"/>
    <lineage>
        <taxon>Eukaryota</taxon>
        <taxon>Fungi</taxon>
        <taxon>Dikarya</taxon>
        <taxon>Ascomycota</taxon>
        <taxon>Saccharomycotina</taxon>
        <taxon>Saccharomycetes</taxon>
        <taxon>Saccharomycetales</taxon>
        <taxon>Saccharomycetaceae</taxon>
        <taxon>Kazachstania</taxon>
    </lineage>
</organism>
<dbReference type="GO" id="GO:0015940">
    <property type="term" value="P:pantothenate biosynthetic process"/>
    <property type="evidence" value="ECO:0007669"/>
    <property type="project" value="EnsemblFungi"/>
</dbReference>
<proteinExistence type="predicted"/>
<evidence type="ECO:0000259" key="1">
    <source>
        <dbReference type="Pfam" id="PF01593"/>
    </source>
</evidence>
<gene>
    <name evidence="2" type="primary">KAFR0A02140</name>
    <name evidence="2" type="ORF">KAFR_0A02140</name>
</gene>
<dbReference type="InterPro" id="IPR050281">
    <property type="entry name" value="Flavin_monoamine_oxidase"/>
</dbReference>
<dbReference type="SUPFAM" id="SSF51905">
    <property type="entry name" value="FAD/NAD(P)-binding domain"/>
    <property type="match status" value="1"/>
</dbReference>
<dbReference type="STRING" id="1071382.H2AMQ2"/>
<dbReference type="GeneID" id="13886011"/>
<evidence type="ECO:0000313" key="2">
    <source>
        <dbReference type="EMBL" id="CCF55652.1"/>
    </source>
</evidence>
<feature type="domain" description="Amine oxidase" evidence="1">
    <location>
        <begin position="10"/>
        <end position="494"/>
    </location>
</feature>
<dbReference type="PANTHER" id="PTHR10742">
    <property type="entry name" value="FLAVIN MONOAMINE OXIDASE"/>
    <property type="match status" value="1"/>
</dbReference>
<accession>H2AMQ2</accession>
<dbReference type="InterPro" id="IPR036188">
    <property type="entry name" value="FAD/NAD-bd_sf"/>
</dbReference>
<reference evidence="2 3" key="1">
    <citation type="journal article" date="2011" name="Proc. Natl. Acad. Sci. U.S.A.">
        <title>Evolutionary erosion of yeast sex chromosomes by mating-type switching accidents.</title>
        <authorList>
            <person name="Gordon J.L."/>
            <person name="Armisen D."/>
            <person name="Proux-Wera E."/>
            <person name="Oheigeartaigh S.S."/>
            <person name="Byrne K.P."/>
            <person name="Wolfe K.H."/>
        </authorList>
    </citation>
    <scope>NUCLEOTIDE SEQUENCE [LARGE SCALE GENOMIC DNA]</scope>
    <source>
        <strain evidence="3">ATCC 22294 / BCRC 22015 / CBS 2517 / CECT 1963 / NBRC 1671 / NRRL Y-8276</strain>
    </source>
</reference>
<dbReference type="RefSeq" id="XP_003954787.1">
    <property type="nucleotide sequence ID" value="XM_003954738.1"/>
</dbReference>
<dbReference type="InterPro" id="IPR002937">
    <property type="entry name" value="Amino_oxidase"/>
</dbReference>
<dbReference type="eggNOG" id="KOG0029">
    <property type="taxonomic scope" value="Eukaryota"/>
</dbReference>
<evidence type="ECO:0000313" key="3">
    <source>
        <dbReference type="Proteomes" id="UP000005220"/>
    </source>
</evidence>
<dbReference type="GO" id="GO:0046592">
    <property type="term" value="F:polyamine oxidase activity"/>
    <property type="evidence" value="ECO:0007669"/>
    <property type="project" value="EnsemblFungi"/>
</dbReference>
<dbReference type="Gene3D" id="3.90.660.10">
    <property type="match status" value="1"/>
</dbReference>
<keyword evidence="3" id="KW-1185">Reference proteome</keyword>
<dbReference type="Proteomes" id="UP000005220">
    <property type="component" value="Chromosome 1"/>
</dbReference>
<sequence length="500" mass="57086">MSAIIVGAGIAGLKAASFLHENGINDCKIFEARDRIGGRLYTVTGFDGKRKYDLGASWHHDTLINEMFNEECIAEKDKRPFVFDDDFWIFVDGKKGRVDRDPQMRLEIIDNEISKFADLIFHQTLNSLDCSFHELIMKYLFLKRDFLSDDQIRYGSQIPRYLELWHGLDWKELSAKDTYFGHQGRNAMALYFDTIVNKLATTFPEEWLHLNTEIKSITRARDKVVVKTAENEQFSADYCVVTIPQSVLELSIKGDVEDTKGRIDFDPPLNKKIQSGFETVHFGSLGKVIFEFQEVCWSNESSKIMTLAETDELFVQKVRNAKTLPDLLEQLKDAKSDSFGSCWSHPLYFVNMAKVNGIASLMMLMQAPLTNYIESIQDNKKKVYDFFEPVLRTIMKTLNAKPVVEKLNCNDSEIPVTDAPVLRNIITSNWTREPYSRGAYTACEPGDDPIAMILAMSDGQDSRIRFAGEHTIMDGAGCAYGAWESGKREACYILENYKRK</sequence>
<dbReference type="OrthoDB" id="5046242at2759"/>
<dbReference type="PANTHER" id="PTHR10742:SF410">
    <property type="entry name" value="LYSINE-SPECIFIC HISTONE DEMETHYLASE 2"/>
    <property type="match status" value="1"/>
</dbReference>
<dbReference type="SUPFAM" id="SSF54373">
    <property type="entry name" value="FAD-linked reductases, C-terminal domain"/>
    <property type="match status" value="1"/>
</dbReference>
<dbReference type="Pfam" id="PF01593">
    <property type="entry name" value="Amino_oxidase"/>
    <property type="match status" value="1"/>
</dbReference>
<dbReference type="FunCoup" id="H2AMQ2">
    <property type="interactions" value="396"/>
</dbReference>
<dbReference type="GO" id="GO:0046208">
    <property type="term" value="P:spermine catabolic process"/>
    <property type="evidence" value="ECO:0007669"/>
    <property type="project" value="EnsemblFungi"/>
</dbReference>
<dbReference type="EMBL" id="HE650821">
    <property type="protein sequence ID" value="CCF55652.1"/>
    <property type="molecule type" value="Genomic_DNA"/>
</dbReference>
<dbReference type="AlphaFoldDB" id="H2AMQ2"/>
<dbReference type="HOGENOM" id="CLU_004498_10_1_1"/>
<dbReference type="KEGG" id="kaf:KAFR_0A02140"/>
<name>H2AMQ2_KAZAF</name>
<dbReference type="InParanoid" id="H2AMQ2"/>
<protein>
    <recommendedName>
        <fullName evidence="1">Amine oxidase domain-containing protein</fullName>
    </recommendedName>
</protein>